<dbReference type="Gene3D" id="1.10.1380.10">
    <property type="entry name" value="Neutral endopeptidase , domain2"/>
    <property type="match status" value="1"/>
</dbReference>
<evidence type="ECO:0000313" key="3">
    <source>
        <dbReference type="Proteomes" id="UP000266721"/>
    </source>
</evidence>
<evidence type="ECO:0000313" key="2">
    <source>
        <dbReference type="EMBL" id="OPL20621.1"/>
    </source>
</evidence>
<dbReference type="AlphaFoldDB" id="A0A409V6X1"/>
<gene>
    <name evidence="2" type="ORF">AM593_01558</name>
</gene>
<dbReference type="PROSITE" id="PS51885">
    <property type="entry name" value="NEPRILYSIN"/>
    <property type="match status" value="1"/>
</dbReference>
<feature type="domain" description="Peptidase M13 N-terminal" evidence="1">
    <location>
        <begin position="33"/>
        <end position="135"/>
    </location>
</feature>
<protein>
    <submittedName>
        <fullName evidence="2">Endothelin-converting 1-like enzyme</fullName>
    </submittedName>
</protein>
<dbReference type="GO" id="GO:0005886">
    <property type="term" value="C:plasma membrane"/>
    <property type="evidence" value="ECO:0007669"/>
    <property type="project" value="TreeGrafter"/>
</dbReference>
<reference evidence="2 3" key="1">
    <citation type="journal article" date="2016" name="PLoS ONE">
        <title>A First Insight into the Genome of the Filter-Feeder Mussel Mytilus galloprovincialis.</title>
        <authorList>
            <person name="Murgarella M."/>
            <person name="Puiu D."/>
            <person name="Novoa B."/>
            <person name="Figueras A."/>
            <person name="Posada D."/>
            <person name="Canchaya C."/>
        </authorList>
    </citation>
    <scope>NUCLEOTIDE SEQUENCE [LARGE SCALE GENOMIC DNA]</scope>
    <source>
        <tissue evidence="2">Muscle</tissue>
    </source>
</reference>
<proteinExistence type="predicted"/>
<dbReference type="Pfam" id="PF05649">
    <property type="entry name" value="Peptidase_M13_N"/>
    <property type="match status" value="1"/>
</dbReference>
<dbReference type="InterPro" id="IPR000718">
    <property type="entry name" value="Peptidase_M13"/>
</dbReference>
<sequence>MKTEKGRRFLHKNPRSYLPVVLGTTLTSKHMNELKIKIIQNQSVHDDFLLTGVTGGDELWRYCISDTDSVLGFALGAMFVKEAFNGRSKDKAEAMIAEVKTAFINNLPNLKWMDEFTRKAAIDKANAVIDMIGFPAFINNKTRLDKEYSGLIINGDEYFWNNVRNLYFIQKKDLAKLRKSPESNAWGMSPPT</sequence>
<dbReference type="SUPFAM" id="SSF55486">
    <property type="entry name" value="Metalloproteases ('zincins'), catalytic domain"/>
    <property type="match status" value="1"/>
</dbReference>
<feature type="non-terminal residue" evidence="2">
    <location>
        <position position="1"/>
    </location>
</feature>
<dbReference type="GO" id="GO:0004222">
    <property type="term" value="F:metalloendopeptidase activity"/>
    <property type="evidence" value="ECO:0007669"/>
    <property type="project" value="InterPro"/>
</dbReference>
<dbReference type="Proteomes" id="UP000266721">
    <property type="component" value="Unassembled WGS sequence"/>
</dbReference>
<dbReference type="InterPro" id="IPR042089">
    <property type="entry name" value="Peptidase_M13_dom_2"/>
</dbReference>
<dbReference type="PANTHER" id="PTHR11733:SF167">
    <property type="entry name" value="FI17812P1-RELATED"/>
    <property type="match status" value="1"/>
</dbReference>
<organism evidence="2 3">
    <name type="scientific">Mytilus galloprovincialis</name>
    <name type="common">Mediterranean mussel</name>
    <dbReference type="NCBI Taxonomy" id="29158"/>
    <lineage>
        <taxon>Eukaryota</taxon>
        <taxon>Metazoa</taxon>
        <taxon>Spiralia</taxon>
        <taxon>Lophotrochozoa</taxon>
        <taxon>Mollusca</taxon>
        <taxon>Bivalvia</taxon>
        <taxon>Autobranchia</taxon>
        <taxon>Pteriomorphia</taxon>
        <taxon>Mytilida</taxon>
        <taxon>Mytiloidea</taxon>
        <taxon>Mytilidae</taxon>
        <taxon>Mytilinae</taxon>
        <taxon>Mytilus</taxon>
    </lineage>
</organism>
<dbReference type="PANTHER" id="PTHR11733">
    <property type="entry name" value="ZINC METALLOPROTEASE FAMILY M13 NEPRILYSIN-RELATED"/>
    <property type="match status" value="1"/>
</dbReference>
<feature type="non-terminal residue" evidence="2">
    <location>
        <position position="192"/>
    </location>
</feature>
<name>A0A409V6X1_MYTGA</name>
<keyword evidence="3" id="KW-1185">Reference proteome</keyword>
<accession>A0A409V6X1</accession>
<dbReference type="EMBL" id="KV603782">
    <property type="protein sequence ID" value="OPL20621.1"/>
    <property type="molecule type" value="Genomic_DNA"/>
</dbReference>
<dbReference type="GO" id="GO:0016485">
    <property type="term" value="P:protein processing"/>
    <property type="evidence" value="ECO:0007669"/>
    <property type="project" value="TreeGrafter"/>
</dbReference>
<evidence type="ECO:0000259" key="1">
    <source>
        <dbReference type="Pfam" id="PF05649"/>
    </source>
</evidence>
<dbReference type="SMR" id="A0A409V6X1"/>
<dbReference type="InterPro" id="IPR008753">
    <property type="entry name" value="Peptidase_M13_N"/>
</dbReference>